<gene>
    <name evidence="2" type="ORF">JYU14_00370</name>
</gene>
<evidence type="ECO:0000259" key="1">
    <source>
        <dbReference type="PROSITE" id="PS51459"/>
    </source>
</evidence>
<dbReference type="PANTHER" id="PTHR39426">
    <property type="entry name" value="HOMOLOGY TO DEATH-ON-CURING PROTEIN OF PHAGE P1"/>
    <property type="match status" value="1"/>
</dbReference>
<dbReference type="Pfam" id="PF02661">
    <property type="entry name" value="Fic"/>
    <property type="match status" value="1"/>
</dbReference>
<dbReference type="InterPro" id="IPR003812">
    <property type="entry name" value="Fido"/>
</dbReference>
<feature type="domain" description="Fido" evidence="1">
    <location>
        <begin position="7"/>
        <end position="125"/>
    </location>
</feature>
<name>A0ABS3AQH7_9BACT</name>
<reference evidence="2 3" key="1">
    <citation type="submission" date="2021-02" db="EMBL/GenBank/DDBJ databases">
        <title>Activity-based single-cell genomes from oceanic crustal fluid captures similar information to metagenomic and metatranscriptomic surveys with orders of magnitude less sampling.</title>
        <authorList>
            <person name="D'Angelo T.S."/>
            <person name="Orcutt B.N."/>
        </authorList>
    </citation>
    <scope>NUCLEOTIDE SEQUENCE [LARGE SCALE GENOMIC DNA]</scope>
    <source>
        <strain evidence="2">AH-315-G07</strain>
    </source>
</reference>
<keyword evidence="3" id="KW-1185">Reference proteome</keyword>
<evidence type="ECO:0000313" key="2">
    <source>
        <dbReference type="EMBL" id="MBN4066526.1"/>
    </source>
</evidence>
<dbReference type="PIRSF" id="PIRSF018297">
    <property type="entry name" value="Doc"/>
    <property type="match status" value="1"/>
</dbReference>
<dbReference type="EMBL" id="JAFITR010000004">
    <property type="protein sequence ID" value="MBN4066526.1"/>
    <property type="molecule type" value="Genomic_DNA"/>
</dbReference>
<dbReference type="NCBIfam" id="TIGR01550">
    <property type="entry name" value="DOC_P1"/>
    <property type="match status" value="1"/>
</dbReference>
<comment type="caution">
    <text evidence="2">The sequence shown here is derived from an EMBL/GenBank/DDBJ whole genome shotgun (WGS) entry which is preliminary data.</text>
</comment>
<sequence length="133" mass="14965">MSEPTWVCAKIVYAIHQSQLAEHGGARGIQTNDLLESALSRPKNLYFYSNPKPTLFALAASYAYGIIKNHPFIDGNKRVALVVSQLFLRLNGYCLNISKEEKYLTFIKLASGEVEETALNQWFTNNSSEICME</sequence>
<dbReference type="PROSITE" id="PS51459">
    <property type="entry name" value="FIDO"/>
    <property type="match status" value="1"/>
</dbReference>
<dbReference type="Gene3D" id="1.20.120.1870">
    <property type="entry name" value="Fic/DOC protein, Fido domain"/>
    <property type="match status" value="1"/>
</dbReference>
<accession>A0ABS3AQH7</accession>
<dbReference type="InterPro" id="IPR006440">
    <property type="entry name" value="Doc"/>
</dbReference>
<dbReference type="PANTHER" id="PTHR39426:SF1">
    <property type="entry name" value="HOMOLOGY TO DEATH-ON-CURING PROTEIN OF PHAGE P1"/>
    <property type="match status" value="1"/>
</dbReference>
<dbReference type="SUPFAM" id="SSF140931">
    <property type="entry name" value="Fic-like"/>
    <property type="match status" value="1"/>
</dbReference>
<organism evidence="2 3">
    <name type="scientific">Simkania negevensis</name>
    <dbReference type="NCBI Taxonomy" id="83561"/>
    <lineage>
        <taxon>Bacteria</taxon>
        <taxon>Pseudomonadati</taxon>
        <taxon>Chlamydiota</taxon>
        <taxon>Chlamydiia</taxon>
        <taxon>Parachlamydiales</taxon>
        <taxon>Simkaniaceae</taxon>
        <taxon>Simkania</taxon>
    </lineage>
</organism>
<dbReference type="InterPro" id="IPR036597">
    <property type="entry name" value="Fido-like_dom_sf"/>
</dbReference>
<dbReference type="Proteomes" id="UP000722121">
    <property type="component" value="Unassembled WGS sequence"/>
</dbReference>
<dbReference type="InterPro" id="IPR053737">
    <property type="entry name" value="Type_II_TA_Toxin"/>
</dbReference>
<proteinExistence type="predicted"/>
<protein>
    <submittedName>
        <fullName evidence="2">Type II toxin-antitoxin system death-on-curing family toxin</fullName>
    </submittedName>
</protein>
<evidence type="ECO:0000313" key="3">
    <source>
        <dbReference type="Proteomes" id="UP000722121"/>
    </source>
</evidence>